<evidence type="ECO:0000313" key="2">
    <source>
        <dbReference type="EMBL" id="CAE7262017.1"/>
    </source>
</evidence>
<keyword evidence="1" id="KW-0175">Coiled coil</keyword>
<dbReference type="AlphaFoldDB" id="A0A812MN34"/>
<comment type="caution">
    <text evidence="2">The sequence shown here is derived from an EMBL/GenBank/DDBJ whole genome shotgun (WGS) entry which is preliminary data.</text>
</comment>
<proteinExistence type="predicted"/>
<evidence type="ECO:0008006" key="4">
    <source>
        <dbReference type="Google" id="ProtNLM"/>
    </source>
</evidence>
<dbReference type="PANTHER" id="PTHR46082:SF6">
    <property type="entry name" value="AAA+ ATPASE DOMAIN-CONTAINING PROTEIN-RELATED"/>
    <property type="match status" value="1"/>
</dbReference>
<dbReference type="Proteomes" id="UP000649617">
    <property type="component" value="Unassembled WGS sequence"/>
</dbReference>
<feature type="coiled-coil region" evidence="1">
    <location>
        <begin position="84"/>
        <end position="147"/>
    </location>
</feature>
<dbReference type="PANTHER" id="PTHR46082">
    <property type="entry name" value="ATP/GTP-BINDING PROTEIN-RELATED"/>
    <property type="match status" value="1"/>
</dbReference>
<dbReference type="Pfam" id="PF13424">
    <property type="entry name" value="TPR_12"/>
    <property type="match status" value="1"/>
</dbReference>
<gene>
    <name evidence="2" type="ORF">SPIL2461_LOCUS5520</name>
</gene>
<dbReference type="InterPro" id="IPR053137">
    <property type="entry name" value="NLR-like"/>
</dbReference>
<feature type="non-terminal residue" evidence="2">
    <location>
        <position position="1"/>
    </location>
</feature>
<accession>A0A812MN34</accession>
<protein>
    <recommendedName>
        <fullName evidence="4">Kinesin light chain</fullName>
    </recommendedName>
</protein>
<organism evidence="2 3">
    <name type="scientific">Symbiodinium pilosum</name>
    <name type="common">Dinoflagellate</name>
    <dbReference type="NCBI Taxonomy" id="2952"/>
    <lineage>
        <taxon>Eukaryota</taxon>
        <taxon>Sar</taxon>
        <taxon>Alveolata</taxon>
        <taxon>Dinophyceae</taxon>
        <taxon>Suessiales</taxon>
        <taxon>Symbiodiniaceae</taxon>
        <taxon>Symbiodinium</taxon>
    </lineage>
</organism>
<name>A0A812MN34_SYMPI</name>
<dbReference type="OrthoDB" id="539810at2759"/>
<evidence type="ECO:0000313" key="3">
    <source>
        <dbReference type="Proteomes" id="UP000649617"/>
    </source>
</evidence>
<keyword evidence="3" id="KW-1185">Reference proteome</keyword>
<evidence type="ECO:0000256" key="1">
    <source>
        <dbReference type="SAM" id="Coils"/>
    </source>
</evidence>
<dbReference type="Gene3D" id="1.25.40.10">
    <property type="entry name" value="Tetratricopeptide repeat domain"/>
    <property type="match status" value="1"/>
</dbReference>
<sequence length="183" mass="20264">MEEARIARKRVYEARYYVQGPMHTDTLMSLEKLALVLAKRGELVEAEQQARKAFQLRAEKLGASHIDTLRSARILAGYLRDLGSEQQQAEAQALLQEAKKDMQQLLGLDHNETIASQELLGKVLASLGELDQAVRELEQVVELLSKTAGPKNSQTLEVIQTLASLKESAALQGRGSVKRLDDS</sequence>
<dbReference type="EMBL" id="CAJNIZ010007869">
    <property type="protein sequence ID" value="CAE7262017.1"/>
    <property type="molecule type" value="Genomic_DNA"/>
</dbReference>
<dbReference type="InterPro" id="IPR011990">
    <property type="entry name" value="TPR-like_helical_dom_sf"/>
</dbReference>
<dbReference type="SUPFAM" id="SSF48452">
    <property type="entry name" value="TPR-like"/>
    <property type="match status" value="1"/>
</dbReference>
<reference evidence="2" key="1">
    <citation type="submission" date="2021-02" db="EMBL/GenBank/DDBJ databases">
        <authorList>
            <person name="Dougan E. K."/>
            <person name="Rhodes N."/>
            <person name="Thang M."/>
            <person name="Chan C."/>
        </authorList>
    </citation>
    <scope>NUCLEOTIDE SEQUENCE</scope>
</reference>
<dbReference type="Pfam" id="PF13374">
    <property type="entry name" value="TPR_10"/>
    <property type="match status" value="1"/>
</dbReference>